<feature type="transmembrane region" description="Helical" evidence="1">
    <location>
        <begin position="45"/>
        <end position="64"/>
    </location>
</feature>
<sequence>MSGPVTTGAPTCERTGTPVATVTVGALLVVAGGLWVADELGAVDVPWSLGLALAVLAVGVLLLVTSRSRHAGGLVPLGVVLSALLVLTVVLPSPVVTDGGAGDRRYRPTSVTELAERYELGAGTLVLDLRDLPEAAPADAAAPTRTEVEVGVGEIRVLVPADLAVDVTAEAGTGEVTVLGERRDGLSPSLAVPADADADAVLVLDLRVGLGTVEVTR</sequence>
<keyword evidence="1" id="KW-1133">Transmembrane helix</keyword>
<keyword evidence="1" id="KW-0812">Transmembrane</keyword>
<dbReference type="InterPro" id="IPR024425">
    <property type="entry name" value="LiaF-like_C"/>
</dbReference>
<evidence type="ECO:0000313" key="3">
    <source>
        <dbReference type="EMBL" id="MFC5380610.1"/>
    </source>
</evidence>
<dbReference type="RefSeq" id="WP_340267946.1">
    <property type="nucleotide sequence ID" value="NZ_JBBEOG010000002.1"/>
</dbReference>
<reference evidence="4" key="1">
    <citation type="journal article" date="2019" name="Int. J. Syst. Evol. Microbiol.">
        <title>The Global Catalogue of Microorganisms (GCM) 10K type strain sequencing project: providing services to taxonomists for standard genome sequencing and annotation.</title>
        <authorList>
            <consortium name="The Broad Institute Genomics Platform"/>
            <consortium name="The Broad Institute Genome Sequencing Center for Infectious Disease"/>
            <person name="Wu L."/>
            <person name="Ma J."/>
        </authorList>
    </citation>
    <scope>NUCLEOTIDE SEQUENCE [LARGE SCALE GENOMIC DNA]</scope>
    <source>
        <strain evidence="4">CCUG 43114</strain>
    </source>
</reference>
<dbReference type="EMBL" id="JBHSLD010000007">
    <property type="protein sequence ID" value="MFC5380610.1"/>
    <property type="molecule type" value="Genomic_DNA"/>
</dbReference>
<proteinExistence type="predicted"/>
<comment type="caution">
    <text evidence="3">The sequence shown here is derived from an EMBL/GenBank/DDBJ whole genome shotgun (WGS) entry which is preliminary data.</text>
</comment>
<keyword evidence="4" id="KW-1185">Reference proteome</keyword>
<organism evidence="3 4">
    <name type="scientific">Aquipuribacter nitratireducens</name>
    <dbReference type="NCBI Taxonomy" id="650104"/>
    <lineage>
        <taxon>Bacteria</taxon>
        <taxon>Bacillati</taxon>
        <taxon>Actinomycetota</taxon>
        <taxon>Actinomycetes</taxon>
        <taxon>Micrococcales</taxon>
        <taxon>Intrasporangiaceae</taxon>
        <taxon>Aquipuribacter</taxon>
    </lineage>
</organism>
<evidence type="ECO:0000259" key="2">
    <source>
        <dbReference type="Pfam" id="PF09922"/>
    </source>
</evidence>
<keyword evidence="1" id="KW-0472">Membrane</keyword>
<feature type="transmembrane region" description="Helical" evidence="1">
    <location>
        <begin position="71"/>
        <end position="91"/>
    </location>
</feature>
<gene>
    <name evidence="3" type="ORF">ACFPJ6_07400</name>
</gene>
<feature type="domain" description="Cell wall-active antibiotics response LiaF-like C-terminal" evidence="2">
    <location>
        <begin position="148"/>
        <end position="215"/>
    </location>
</feature>
<protein>
    <submittedName>
        <fullName evidence="3">LiaF domain-containing protein</fullName>
    </submittedName>
</protein>
<accession>A0ABW0GN73</accession>
<evidence type="ECO:0000256" key="1">
    <source>
        <dbReference type="SAM" id="Phobius"/>
    </source>
</evidence>
<name>A0ABW0GN73_9MICO</name>
<evidence type="ECO:0000313" key="4">
    <source>
        <dbReference type="Proteomes" id="UP001596122"/>
    </source>
</evidence>
<dbReference type="Pfam" id="PF09922">
    <property type="entry name" value="LiaF-like_C"/>
    <property type="match status" value="1"/>
</dbReference>
<dbReference type="Proteomes" id="UP001596122">
    <property type="component" value="Unassembled WGS sequence"/>
</dbReference>